<sequence>MPSHLQSQQLKPLKRWVPLKILITEGLRQDLMTLDGTQSFKVPCMRGADFFIVKLV</sequence>
<reference evidence="1" key="1">
    <citation type="submission" date="2018-02" db="EMBL/GenBank/DDBJ databases">
        <title>Rhizophora mucronata_Transcriptome.</title>
        <authorList>
            <person name="Meera S.P."/>
            <person name="Sreeshan A."/>
            <person name="Augustine A."/>
        </authorList>
    </citation>
    <scope>NUCLEOTIDE SEQUENCE</scope>
    <source>
        <tissue evidence="1">Leaf</tissue>
    </source>
</reference>
<evidence type="ECO:0000313" key="1">
    <source>
        <dbReference type="EMBL" id="MBW89962.1"/>
    </source>
</evidence>
<name>A0A2P2J905_RHIMU</name>
<dbReference type="EMBL" id="GGEC01009479">
    <property type="protein sequence ID" value="MBW89962.1"/>
    <property type="molecule type" value="Transcribed_RNA"/>
</dbReference>
<dbReference type="AlphaFoldDB" id="A0A2P2J905"/>
<accession>A0A2P2J905</accession>
<proteinExistence type="predicted"/>
<organism evidence="1">
    <name type="scientific">Rhizophora mucronata</name>
    <name type="common">Asiatic mangrove</name>
    <dbReference type="NCBI Taxonomy" id="61149"/>
    <lineage>
        <taxon>Eukaryota</taxon>
        <taxon>Viridiplantae</taxon>
        <taxon>Streptophyta</taxon>
        <taxon>Embryophyta</taxon>
        <taxon>Tracheophyta</taxon>
        <taxon>Spermatophyta</taxon>
        <taxon>Magnoliopsida</taxon>
        <taxon>eudicotyledons</taxon>
        <taxon>Gunneridae</taxon>
        <taxon>Pentapetalae</taxon>
        <taxon>rosids</taxon>
        <taxon>fabids</taxon>
        <taxon>Malpighiales</taxon>
        <taxon>Rhizophoraceae</taxon>
        <taxon>Rhizophora</taxon>
    </lineage>
</organism>
<protein>
    <submittedName>
        <fullName evidence="1">Uncharacterized protein MANES_16G057200</fullName>
    </submittedName>
</protein>